<keyword evidence="4 9" id="KW-0812">Transmembrane</keyword>
<comment type="subunit">
    <text evidence="9">Component of the Sec protein translocase complex. Heterotrimer consisting of SecY, SecE and SecG subunits. The heterotrimers can form oligomers, although 1 heterotrimer is thought to be able to translocate proteins. Interacts with the ribosome. Interacts with SecDF, and other proteins may be involved. Interacts with SecA.</text>
</comment>
<dbReference type="EMBL" id="MFGA01000016">
    <property type="protein sequence ID" value="OGF21071.1"/>
    <property type="molecule type" value="Genomic_DNA"/>
</dbReference>
<dbReference type="PROSITE" id="PS01067">
    <property type="entry name" value="SECE_SEC61G"/>
    <property type="match status" value="1"/>
</dbReference>
<comment type="similarity">
    <text evidence="9">Belongs to the SecE/SEC61-gamma family.</text>
</comment>
<evidence type="ECO:0000256" key="2">
    <source>
        <dbReference type="ARBA" id="ARBA00022448"/>
    </source>
</evidence>
<dbReference type="NCBIfam" id="TIGR00964">
    <property type="entry name" value="secE_bact"/>
    <property type="match status" value="1"/>
</dbReference>
<dbReference type="GO" id="GO:0043952">
    <property type="term" value="P:protein transport by the Sec complex"/>
    <property type="evidence" value="ECO:0007669"/>
    <property type="project" value="UniProtKB-UniRule"/>
</dbReference>
<feature type="transmembrane region" description="Helical" evidence="9">
    <location>
        <begin position="36"/>
        <end position="60"/>
    </location>
</feature>
<keyword evidence="3 9" id="KW-1003">Cell membrane</keyword>
<keyword evidence="8 9" id="KW-0472">Membrane</keyword>
<name>A0A1F5S467_9BACT</name>
<evidence type="ECO:0000256" key="4">
    <source>
        <dbReference type="ARBA" id="ARBA00022692"/>
    </source>
</evidence>
<keyword evidence="5 9" id="KW-0653">Protein transport</keyword>
<dbReference type="GO" id="GO:0005886">
    <property type="term" value="C:plasma membrane"/>
    <property type="evidence" value="ECO:0007669"/>
    <property type="project" value="UniProtKB-SubCell"/>
</dbReference>
<dbReference type="InterPro" id="IPR001901">
    <property type="entry name" value="Translocase_SecE/Sec61-g"/>
</dbReference>
<organism evidence="10 11">
    <name type="scientific">Candidatus Falkowbacteria bacterium RIFOXYA2_FULL_38_12</name>
    <dbReference type="NCBI Taxonomy" id="1797993"/>
    <lineage>
        <taxon>Bacteria</taxon>
        <taxon>Candidatus Falkowiibacteriota</taxon>
    </lineage>
</organism>
<dbReference type="HAMAP" id="MF_00422">
    <property type="entry name" value="SecE"/>
    <property type="match status" value="1"/>
</dbReference>
<keyword evidence="2 9" id="KW-0813">Transport</keyword>
<keyword evidence="7 9" id="KW-0811">Translocation</keyword>
<comment type="function">
    <text evidence="9">Essential subunit of the Sec protein translocation channel SecYEG. Clamps together the 2 halves of SecY. May contact the channel plug during translocation.</text>
</comment>
<accession>A0A1F5S467</accession>
<comment type="caution">
    <text evidence="10">The sequence shown here is derived from an EMBL/GenBank/DDBJ whole genome shotgun (WGS) entry which is preliminary data.</text>
</comment>
<comment type="subcellular location">
    <subcellularLocation>
        <location evidence="9">Cell membrane</location>
        <topology evidence="9">Single-pass membrane protein</topology>
    </subcellularLocation>
    <subcellularLocation>
        <location evidence="1">Membrane</location>
    </subcellularLocation>
</comment>
<proteinExistence type="inferred from homology"/>
<evidence type="ECO:0000313" key="11">
    <source>
        <dbReference type="Proteomes" id="UP000177407"/>
    </source>
</evidence>
<evidence type="ECO:0000313" key="10">
    <source>
        <dbReference type="EMBL" id="OGF21071.1"/>
    </source>
</evidence>
<dbReference type="Proteomes" id="UP000177407">
    <property type="component" value="Unassembled WGS sequence"/>
</dbReference>
<keyword evidence="6 9" id="KW-1133">Transmembrane helix</keyword>
<dbReference type="GO" id="GO:0006605">
    <property type="term" value="P:protein targeting"/>
    <property type="evidence" value="ECO:0007669"/>
    <property type="project" value="UniProtKB-UniRule"/>
</dbReference>
<dbReference type="InterPro" id="IPR038379">
    <property type="entry name" value="SecE_sf"/>
</dbReference>
<reference evidence="10 11" key="1">
    <citation type="journal article" date="2016" name="Nat. Commun.">
        <title>Thousands of microbial genomes shed light on interconnected biogeochemical processes in an aquifer system.</title>
        <authorList>
            <person name="Anantharaman K."/>
            <person name="Brown C.T."/>
            <person name="Hug L.A."/>
            <person name="Sharon I."/>
            <person name="Castelle C.J."/>
            <person name="Probst A.J."/>
            <person name="Thomas B.C."/>
            <person name="Singh A."/>
            <person name="Wilkins M.J."/>
            <person name="Karaoz U."/>
            <person name="Brodie E.L."/>
            <person name="Williams K.H."/>
            <person name="Hubbard S.S."/>
            <person name="Banfield J.F."/>
        </authorList>
    </citation>
    <scope>NUCLEOTIDE SEQUENCE [LARGE SCALE GENOMIC DNA]</scope>
</reference>
<dbReference type="Gene3D" id="1.20.5.1030">
    <property type="entry name" value="Preprotein translocase secy subunit"/>
    <property type="match status" value="1"/>
</dbReference>
<evidence type="ECO:0000256" key="5">
    <source>
        <dbReference type="ARBA" id="ARBA00022927"/>
    </source>
</evidence>
<gene>
    <name evidence="9" type="primary">secE</name>
    <name evidence="10" type="ORF">A2257_01505</name>
</gene>
<dbReference type="PANTHER" id="PTHR33910">
    <property type="entry name" value="PROTEIN TRANSLOCASE SUBUNIT SECE"/>
    <property type="match status" value="1"/>
</dbReference>
<evidence type="ECO:0000256" key="8">
    <source>
        <dbReference type="ARBA" id="ARBA00023136"/>
    </source>
</evidence>
<evidence type="ECO:0000256" key="7">
    <source>
        <dbReference type="ARBA" id="ARBA00023010"/>
    </source>
</evidence>
<evidence type="ECO:0000256" key="1">
    <source>
        <dbReference type="ARBA" id="ARBA00004370"/>
    </source>
</evidence>
<protein>
    <recommendedName>
        <fullName evidence="9">Protein translocase subunit SecE</fullName>
    </recommendedName>
</protein>
<dbReference type="GO" id="GO:0009306">
    <property type="term" value="P:protein secretion"/>
    <property type="evidence" value="ECO:0007669"/>
    <property type="project" value="UniProtKB-UniRule"/>
</dbReference>
<dbReference type="InterPro" id="IPR005807">
    <property type="entry name" value="SecE_bac"/>
</dbReference>
<evidence type="ECO:0000256" key="9">
    <source>
        <dbReference type="HAMAP-Rule" id="MF_00422"/>
    </source>
</evidence>
<dbReference type="Pfam" id="PF00584">
    <property type="entry name" value="SecE"/>
    <property type="match status" value="1"/>
</dbReference>
<dbReference type="GO" id="GO:0065002">
    <property type="term" value="P:intracellular protein transmembrane transport"/>
    <property type="evidence" value="ECO:0007669"/>
    <property type="project" value="UniProtKB-UniRule"/>
</dbReference>
<evidence type="ECO:0000256" key="6">
    <source>
        <dbReference type="ARBA" id="ARBA00022989"/>
    </source>
</evidence>
<dbReference type="PANTHER" id="PTHR33910:SF1">
    <property type="entry name" value="PROTEIN TRANSLOCASE SUBUNIT SECE"/>
    <property type="match status" value="1"/>
</dbReference>
<dbReference type="AlphaFoldDB" id="A0A1F5S467"/>
<sequence length="65" mass="7699">MAINIYSQIKNYLIDSYRELKKVTWPSKKETTSHTMLIISISLGMAVFLGGLDYFFTWFIERFIK</sequence>
<dbReference type="GO" id="GO:0008320">
    <property type="term" value="F:protein transmembrane transporter activity"/>
    <property type="evidence" value="ECO:0007669"/>
    <property type="project" value="UniProtKB-UniRule"/>
</dbReference>
<evidence type="ECO:0000256" key="3">
    <source>
        <dbReference type="ARBA" id="ARBA00022475"/>
    </source>
</evidence>